<evidence type="ECO:0000256" key="3">
    <source>
        <dbReference type="ARBA" id="ARBA00022989"/>
    </source>
</evidence>
<comment type="subcellular location">
    <subcellularLocation>
        <location evidence="5">Cell membrane</location>
        <topology evidence="5">Multi-pass membrane protein</topology>
    </subcellularLocation>
</comment>
<evidence type="ECO:0000256" key="1">
    <source>
        <dbReference type="ARBA" id="ARBA00022475"/>
    </source>
</evidence>
<gene>
    <name evidence="6" type="primary">ynfA</name>
    <name evidence="6" type="ORF">NCTC13159_04077</name>
</gene>
<evidence type="ECO:0000256" key="4">
    <source>
        <dbReference type="ARBA" id="ARBA00023136"/>
    </source>
</evidence>
<dbReference type="PANTHER" id="PTHR36116">
    <property type="entry name" value="UPF0060 MEMBRANE PROTEIN YNFA"/>
    <property type="match status" value="1"/>
</dbReference>
<keyword evidence="3 5" id="KW-1133">Transmembrane helix</keyword>
<dbReference type="SUPFAM" id="SSF103481">
    <property type="entry name" value="Multidrug resistance efflux transporter EmrE"/>
    <property type="match status" value="1"/>
</dbReference>
<evidence type="ECO:0000256" key="2">
    <source>
        <dbReference type="ARBA" id="ARBA00022692"/>
    </source>
</evidence>
<reference evidence="6 7" key="1">
    <citation type="submission" date="2018-06" db="EMBL/GenBank/DDBJ databases">
        <authorList>
            <consortium name="Pathogen Informatics"/>
            <person name="Doyle S."/>
        </authorList>
    </citation>
    <scope>NUCLEOTIDE SEQUENCE [LARGE SCALE GENOMIC DNA]</scope>
    <source>
        <strain evidence="6 7">NCTC13159</strain>
    </source>
</reference>
<organism evidence="6 7">
    <name type="scientific">Pandoraea pulmonicola</name>
    <dbReference type="NCBI Taxonomy" id="93221"/>
    <lineage>
        <taxon>Bacteria</taxon>
        <taxon>Pseudomonadati</taxon>
        <taxon>Pseudomonadota</taxon>
        <taxon>Betaproteobacteria</taxon>
        <taxon>Burkholderiales</taxon>
        <taxon>Burkholderiaceae</taxon>
        <taxon>Pandoraea</taxon>
    </lineage>
</organism>
<keyword evidence="1 5" id="KW-1003">Cell membrane</keyword>
<proteinExistence type="inferred from homology"/>
<name>A0AAJ5D275_PANPU</name>
<feature type="transmembrane region" description="Helical" evidence="5">
    <location>
        <begin position="16"/>
        <end position="37"/>
    </location>
</feature>
<sequence length="117" mass="12863">MAWYTGARHNRTMKTFLLYVATAVAEIVGCYLPWLWLKQGRSVWLLVPGALSLALFAWLLTLHPSAAGRVYAAYGGVYIGVAIVWLWLVDGLRPTSWDVAGVAVALVGMSLIAFQPR</sequence>
<keyword evidence="2 5" id="KW-0812">Transmembrane</keyword>
<protein>
    <submittedName>
        <fullName evidence="6">Uncharacterized BCR, YnfA/UPF0060 family</fullName>
    </submittedName>
</protein>
<dbReference type="AlphaFoldDB" id="A0AAJ5D275"/>
<comment type="caution">
    <text evidence="6">The sequence shown here is derived from an EMBL/GenBank/DDBJ whole genome shotgun (WGS) entry which is preliminary data.</text>
</comment>
<evidence type="ECO:0000256" key="5">
    <source>
        <dbReference type="HAMAP-Rule" id="MF_00010"/>
    </source>
</evidence>
<feature type="transmembrane region" description="Helical" evidence="5">
    <location>
        <begin position="70"/>
        <end position="89"/>
    </location>
</feature>
<feature type="transmembrane region" description="Helical" evidence="5">
    <location>
        <begin position="95"/>
        <end position="114"/>
    </location>
</feature>
<dbReference type="InterPro" id="IPR037185">
    <property type="entry name" value="EmrE-like"/>
</dbReference>
<dbReference type="GO" id="GO:0005886">
    <property type="term" value="C:plasma membrane"/>
    <property type="evidence" value="ECO:0007669"/>
    <property type="project" value="UniProtKB-SubCell"/>
</dbReference>
<dbReference type="PANTHER" id="PTHR36116:SF1">
    <property type="entry name" value="UPF0060 MEMBRANE PROTEIN YNFA"/>
    <property type="match status" value="1"/>
</dbReference>
<dbReference type="Pfam" id="PF02694">
    <property type="entry name" value="UPF0060"/>
    <property type="match status" value="1"/>
</dbReference>
<dbReference type="HAMAP" id="MF_00010">
    <property type="entry name" value="UPF0060"/>
    <property type="match status" value="1"/>
</dbReference>
<feature type="transmembrane region" description="Helical" evidence="5">
    <location>
        <begin position="43"/>
        <end position="63"/>
    </location>
</feature>
<dbReference type="InterPro" id="IPR003844">
    <property type="entry name" value="UPF0060"/>
</dbReference>
<dbReference type="EMBL" id="UGSJ01000001">
    <property type="protein sequence ID" value="SUA92543.1"/>
    <property type="molecule type" value="Genomic_DNA"/>
</dbReference>
<accession>A0AAJ5D275</accession>
<comment type="similarity">
    <text evidence="5">Belongs to the UPF0060 family.</text>
</comment>
<evidence type="ECO:0000313" key="6">
    <source>
        <dbReference type="EMBL" id="SUA92543.1"/>
    </source>
</evidence>
<evidence type="ECO:0000313" key="7">
    <source>
        <dbReference type="Proteomes" id="UP000254589"/>
    </source>
</evidence>
<dbReference type="NCBIfam" id="NF002586">
    <property type="entry name" value="PRK02237.1"/>
    <property type="match status" value="1"/>
</dbReference>
<dbReference type="Proteomes" id="UP000254589">
    <property type="component" value="Unassembled WGS sequence"/>
</dbReference>
<keyword evidence="4 5" id="KW-0472">Membrane</keyword>